<reference evidence="9 10" key="1">
    <citation type="journal article" date="2011" name="Genome Biol. Evol.">
        <title>Integration of the genetic map and genome assembly of fugu facilitates insights into distinct features of genome evolution in teleosts and mammals.</title>
        <authorList>
            <person name="Kai W."/>
            <person name="Kikuchi K."/>
            <person name="Tohari S."/>
            <person name="Chew A.K."/>
            <person name="Tay A."/>
            <person name="Fujiwara A."/>
            <person name="Hosoya S."/>
            <person name="Suetake H."/>
            <person name="Naruse K."/>
            <person name="Brenner S."/>
            <person name="Suzuki Y."/>
            <person name="Venkatesh B."/>
        </authorList>
    </citation>
    <scope>NUCLEOTIDE SEQUENCE [LARGE SCALE GENOMIC DNA]</scope>
</reference>
<evidence type="ECO:0000256" key="3">
    <source>
        <dbReference type="ARBA" id="ARBA00022614"/>
    </source>
</evidence>
<dbReference type="Pfam" id="PF13516">
    <property type="entry name" value="LRR_6"/>
    <property type="match status" value="3"/>
</dbReference>
<proteinExistence type="inferred from homology"/>
<dbReference type="CDD" id="cd00116">
    <property type="entry name" value="LRR_RI"/>
    <property type="match status" value="1"/>
</dbReference>
<dbReference type="Gene3D" id="3.80.10.10">
    <property type="entry name" value="Ribonuclease Inhibitor"/>
    <property type="match status" value="1"/>
</dbReference>
<dbReference type="SMART" id="SM00368">
    <property type="entry name" value="LRR_RI"/>
    <property type="match status" value="9"/>
</dbReference>
<dbReference type="PANTHER" id="PTHR24113">
    <property type="entry name" value="RAN GTPASE-ACTIVATING PROTEIN 1"/>
    <property type="match status" value="1"/>
</dbReference>
<dbReference type="SUPFAM" id="SSF52047">
    <property type="entry name" value="RNI-like"/>
    <property type="match status" value="1"/>
</dbReference>
<dbReference type="InterPro" id="IPR032675">
    <property type="entry name" value="LRR_dom_sf"/>
</dbReference>
<evidence type="ECO:0000256" key="7">
    <source>
        <dbReference type="ARBA" id="ARBA00074239"/>
    </source>
</evidence>
<dbReference type="FunFam" id="3.80.10.10:FF:000142">
    <property type="entry name" value="Ran GTPase activating protein 1"/>
    <property type="match status" value="1"/>
</dbReference>
<evidence type="ECO:0000256" key="1">
    <source>
        <dbReference type="ARBA" id="ARBA00004123"/>
    </source>
</evidence>
<keyword evidence="5" id="KW-0539">Nucleus</keyword>
<protein>
    <recommendedName>
        <fullName evidence="7">Ran GTPase-activating protein 1</fullName>
    </recommendedName>
</protein>
<comment type="subcellular location">
    <subcellularLocation>
        <location evidence="1">Nucleus</location>
    </subcellularLocation>
</comment>
<dbReference type="PANTHER" id="PTHR24113:SF12">
    <property type="entry name" value="RAN GTPASE-ACTIVATING PROTEIN 1"/>
    <property type="match status" value="1"/>
</dbReference>
<dbReference type="Gene3D" id="1.25.40.200">
    <property type="entry name" value="Ran-GTPase activating protein 1, C-terminal domain"/>
    <property type="match status" value="1"/>
</dbReference>
<keyword evidence="3" id="KW-0433">Leucine-rich repeat</keyword>
<dbReference type="AlphaFoldDB" id="A0A674N3T0"/>
<feature type="domain" description="Ran-GTPase activating protein 1 C-terminal" evidence="8">
    <location>
        <begin position="361"/>
        <end position="437"/>
    </location>
</feature>
<evidence type="ECO:0000256" key="2">
    <source>
        <dbReference type="ARBA" id="ARBA00022468"/>
    </source>
</evidence>
<reference evidence="9" key="2">
    <citation type="submission" date="2025-08" db="UniProtKB">
        <authorList>
            <consortium name="Ensembl"/>
        </authorList>
    </citation>
    <scope>IDENTIFICATION</scope>
</reference>
<comment type="similarity">
    <text evidence="6">Belongs to the RNA1 family.</text>
</comment>
<keyword evidence="2" id="KW-0343">GTPase activation</keyword>
<organism evidence="9 10">
    <name type="scientific">Takifugu rubripes</name>
    <name type="common">Japanese pufferfish</name>
    <name type="synonym">Fugu rubripes</name>
    <dbReference type="NCBI Taxonomy" id="31033"/>
    <lineage>
        <taxon>Eukaryota</taxon>
        <taxon>Metazoa</taxon>
        <taxon>Chordata</taxon>
        <taxon>Craniata</taxon>
        <taxon>Vertebrata</taxon>
        <taxon>Euteleostomi</taxon>
        <taxon>Actinopterygii</taxon>
        <taxon>Neopterygii</taxon>
        <taxon>Teleostei</taxon>
        <taxon>Neoteleostei</taxon>
        <taxon>Acanthomorphata</taxon>
        <taxon>Eupercaria</taxon>
        <taxon>Tetraodontiformes</taxon>
        <taxon>Tetradontoidea</taxon>
        <taxon>Tetraodontidae</taxon>
        <taxon>Takifugu</taxon>
    </lineage>
</organism>
<dbReference type="InterPro" id="IPR001611">
    <property type="entry name" value="Leu-rich_rpt"/>
</dbReference>
<dbReference type="GO" id="GO:0048471">
    <property type="term" value="C:perinuclear region of cytoplasm"/>
    <property type="evidence" value="ECO:0007669"/>
    <property type="project" value="TreeGrafter"/>
</dbReference>
<dbReference type="GO" id="GO:0007165">
    <property type="term" value="P:signal transduction"/>
    <property type="evidence" value="ECO:0007669"/>
    <property type="project" value="InterPro"/>
</dbReference>
<evidence type="ECO:0000259" key="8">
    <source>
        <dbReference type="Pfam" id="PF07834"/>
    </source>
</evidence>
<dbReference type="InterPro" id="IPR036720">
    <property type="entry name" value="RanGAP1_C_sf"/>
</dbReference>
<name>A0A674N3T0_TAKRU</name>
<dbReference type="Proteomes" id="UP000005226">
    <property type="component" value="Chromosome 1"/>
</dbReference>
<reference evidence="9" key="3">
    <citation type="submission" date="2025-09" db="UniProtKB">
        <authorList>
            <consortium name="Ensembl"/>
        </authorList>
    </citation>
    <scope>IDENTIFICATION</scope>
</reference>
<dbReference type="GO" id="GO:0005096">
    <property type="term" value="F:GTPase activator activity"/>
    <property type="evidence" value="ECO:0007669"/>
    <property type="project" value="UniProtKB-KW"/>
</dbReference>
<dbReference type="Pfam" id="PF07834">
    <property type="entry name" value="RanGAP1_C"/>
    <property type="match status" value="1"/>
</dbReference>
<dbReference type="GO" id="GO:0005634">
    <property type="term" value="C:nucleus"/>
    <property type="evidence" value="ECO:0007669"/>
    <property type="project" value="UniProtKB-SubCell"/>
</dbReference>
<accession>A0A674N3T0</accession>
<dbReference type="InterPro" id="IPR009109">
    <property type="entry name" value="Ran_GTPase_activating_1_C"/>
</dbReference>
<dbReference type="GO" id="GO:0031267">
    <property type="term" value="F:small GTPase binding"/>
    <property type="evidence" value="ECO:0007669"/>
    <property type="project" value="TreeGrafter"/>
</dbReference>
<evidence type="ECO:0000256" key="4">
    <source>
        <dbReference type="ARBA" id="ARBA00022737"/>
    </source>
</evidence>
<sequence>MASDDIAQLADTLAKTHVGDEELTIKGLGLKLDDAASVEELVREIEQHQSLRALCLEGNTMGVDAAWAIAKALESKDMLQRCYWSDMFTGRLRSEIPTALRCLGDALMCAGVRLTELDLSDNAFGPDGVKGIERLLKSPSCHTLRELKLNNCGMGVGGGKILAEALIECHRRSTEVGAPFRLRVFVAGRNRLENEGARALAKAFQLIGSLEEVHMPQNGINHAGVVALASAMRHNRELRVLNFNDNTFTKKGTLAMAKALTHLRSLQVVNFGDCLVRSEGAIALAAVIREGVPVLKELNLSYGEITEAAALVVARAVMDKPQMERLDLNGNCLGEDGCEALREVMEEMDKNNTDVFWGFFCVTFHRDTVVLINHFVSFQGEEKTTKVSLVPGQLLCLEHAVQQKYFEPHHAALLQTFMNTDALKSCSGAGERLSSALKKKCDKEQ</sequence>
<keyword evidence="4" id="KW-0677">Repeat</keyword>
<dbReference type="Ensembl" id="ENSTRUT00000091101.1">
    <property type="protein sequence ID" value="ENSTRUP00000068347.1"/>
    <property type="gene ID" value="ENSTRUG00000017035.3"/>
</dbReference>
<dbReference type="SUPFAM" id="SSF69099">
    <property type="entry name" value="Ran-GTPase activating protein 1 (RanGAP1), C-terminal domain"/>
    <property type="match status" value="1"/>
</dbReference>
<keyword evidence="10" id="KW-1185">Reference proteome</keyword>
<evidence type="ECO:0000256" key="6">
    <source>
        <dbReference type="ARBA" id="ARBA00060740"/>
    </source>
</evidence>
<dbReference type="GO" id="GO:0006913">
    <property type="term" value="P:nucleocytoplasmic transport"/>
    <property type="evidence" value="ECO:0007669"/>
    <property type="project" value="TreeGrafter"/>
</dbReference>
<dbReference type="InterPro" id="IPR027038">
    <property type="entry name" value="RanGap"/>
</dbReference>
<dbReference type="GO" id="GO:0005829">
    <property type="term" value="C:cytosol"/>
    <property type="evidence" value="ECO:0007669"/>
    <property type="project" value="TreeGrafter"/>
</dbReference>
<gene>
    <name evidence="9" type="primary">rangap1b</name>
</gene>
<evidence type="ECO:0000313" key="10">
    <source>
        <dbReference type="Proteomes" id="UP000005226"/>
    </source>
</evidence>
<dbReference type="GeneTree" id="ENSGT00440000039203"/>
<evidence type="ECO:0000256" key="5">
    <source>
        <dbReference type="ARBA" id="ARBA00023242"/>
    </source>
</evidence>
<evidence type="ECO:0000313" key="9">
    <source>
        <dbReference type="Ensembl" id="ENSTRUP00000068347.1"/>
    </source>
</evidence>